<organism evidence="3 4">
    <name type="scientific">Microdochium trichocladiopsis</name>
    <dbReference type="NCBI Taxonomy" id="1682393"/>
    <lineage>
        <taxon>Eukaryota</taxon>
        <taxon>Fungi</taxon>
        <taxon>Dikarya</taxon>
        <taxon>Ascomycota</taxon>
        <taxon>Pezizomycotina</taxon>
        <taxon>Sordariomycetes</taxon>
        <taxon>Xylariomycetidae</taxon>
        <taxon>Xylariales</taxon>
        <taxon>Microdochiaceae</taxon>
        <taxon>Microdochium</taxon>
    </lineage>
</organism>
<protein>
    <recommendedName>
        <fullName evidence="2">Xylanolytic transcriptional activator regulatory domain-containing protein</fullName>
    </recommendedName>
</protein>
<dbReference type="AlphaFoldDB" id="A0A9P8XRP9"/>
<dbReference type="EMBL" id="JAGTJQ010000013">
    <property type="protein sequence ID" value="KAH7014183.1"/>
    <property type="molecule type" value="Genomic_DNA"/>
</dbReference>
<evidence type="ECO:0000313" key="3">
    <source>
        <dbReference type="EMBL" id="KAH7014183.1"/>
    </source>
</evidence>
<dbReference type="RefSeq" id="XP_046005150.1">
    <property type="nucleotide sequence ID" value="XM_046162939.1"/>
</dbReference>
<feature type="domain" description="Xylanolytic transcriptional activator regulatory" evidence="2">
    <location>
        <begin position="5"/>
        <end position="52"/>
    </location>
</feature>
<evidence type="ECO:0000313" key="4">
    <source>
        <dbReference type="Proteomes" id="UP000756346"/>
    </source>
</evidence>
<dbReference type="OrthoDB" id="6612291at2759"/>
<gene>
    <name evidence="3" type="ORF">B0I36DRAFT_48499</name>
</gene>
<dbReference type="GO" id="GO:0008270">
    <property type="term" value="F:zinc ion binding"/>
    <property type="evidence" value="ECO:0007669"/>
    <property type="project" value="InterPro"/>
</dbReference>
<reference evidence="3" key="1">
    <citation type="journal article" date="2021" name="Nat. Commun.">
        <title>Genetic determinants of endophytism in the Arabidopsis root mycobiome.</title>
        <authorList>
            <person name="Mesny F."/>
            <person name="Miyauchi S."/>
            <person name="Thiergart T."/>
            <person name="Pickel B."/>
            <person name="Atanasova L."/>
            <person name="Karlsson M."/>
            <person name="Huettel B."/>
            <person name="Barry K.W."/>
            <person name="Haridas S."/>
            <person name="Chen C."/>
            <person name="Bauer D."/>
            <person name="Andreopoulos W."/>
            <person name="Pangilinan J."/>
            <person name="LaButti K."/>
            <person name="Riley R."/>
            <person name="Lipzen A."/>
            <person name="Clum A."/>
            <person name="Drula E."/>
            <person name="Henrissat B."/>
            <person name="Kohler A."/>
            <person name="Grigoriev I.V."/>
            <person name="Martin F.M."/>
            <person name="Hacquard S."/>
        </authorList>
    </citation>
    <scope>NUCLEOTIDE SEQUENCE</scope>
    <source>
        <strain evidence="3">MPI-CAGE-CH-0230</strain>
    </source>
</reference>
<dbReference type="Pfam" id="PF04082">
    <property type="entry name" value="Fungal_trans"/>
    <property type="match status" value="1"/>
</dbReference>
<dbReference type="GeneID" id="70192485"/>
<dbReference type="InterPro" id="IPR007219">
    <property type="entry name" value="XnlR_reg_dom"/>
</dbReference>
<proteinExistence type="predicted"/>
<dbReference type="Proteomes" id="UP000756346">
    <property type="component" value="Unassembled WGS sequence"/>
</dbReference>
<evidence type="ECO:0000259" key="2">
    <source>
        <dbReference type="Pfam" id="PF04082"/>
    </source>
</evidence>
<keyword evidence="1" id="KW-0539">Nucleus</keyword>
<name>A0A9P8XRP9_9PEZI</name>
<keyword evidence="4" id="KW-1185">Reference proteome</keyword>
<dbReference type="CDD" id="cd12148">
    <property type="entry name" value="fungal_TF_MHR"/>
    <property type="match status" value="1"/>
</dbReference>
<accession>A0A9P8XRP9</accession>
<dbReference type="GO" id="GO:0003677">
    <property type="term" value="F:DNA binding"/>
    <property type="evidence" value="ECO:0007669"/>
    <property type="project" value="InterPro"/>
</dbReference>
<evidence type="ECO:0000256" key="1">
    <source>
        <dbReference type="ARBA" id="ARBA00023242"/>
    </source>
</evidence>
<dbReference type="GO" id="GO:0006351">
    <property type="term" value="P:DNA-templated transcription"/>
    <property type="evidence" value="ECO:0007669"/>
    <property type="project" value="InterPro"/>
</dbReference>
<sequence length="129" mass="14877">MDAVTLQIRTRLFWALYIRDITFAYNQGRPPLIRLSECSIVLPVAVDNEYIKKTEILPQPESNSPLAIAAAVTTIEIYIILEHVWFPFSLNNVVVLNLNHRSCRLSMRHRGRQQMRMIYTTHGPVEAIS</sequence>
<comment type="caution">
    <text evidence="3">The sequence shown here is derived from an EMBL/GenBank/DDBJ whole genome shotgun (WGS) entry which is preliminary data.</text>
</comment>